<comment type="subunit">
    <text evidence="4 6">Forms a cylinder of 14 subunits composed of two heptameric rings stacked back-to-back. Interacts with the co-chaperonin GroES.</text>
</comment>
<dbReference type="Proteomes" id="UP000826014">
    <property type="component" value="Chromosome"/>
</dbReference>
<keyword evidence="4" id="KW-0067">ATP-binding</keyword>
<feature type="binding site" evidence="4">
    <location>
        <begin position="480"/>
        <end position="482"/>
    </location>
    <ligand>
        <name>ATP</name>
        <dbReference type="ChEBI" id="CHEBI:30616"/>
    </ligand>
</feature>
<dbReference type="NCBIfam" id="TIGR02348">
    <property type="entry name" value="GroEL"/>
    <property type="match status" value="1"/>
</dbReference>
<feature type="binding site" evidence="4">
    <location>
        <begin position="86"/>
        <end position="90"/>
    </location>
    <ligand>
        <name>ATP</name>
        <dbReference type="ChEBI" id="CHEBI:30616"/>
    </ligand>
</feature>
<evidence type="ECO:0000313" key="8">
    <source>
        <dbReference type="Proteomes" id="UP000826014"/>
    </source>
</evidence>
<evidence type="ECO:0000256" key="5">
    <source>
        <dbReference type="RuleBase" id="RU000418"/>
    </source>
</evidence>
<dbReference type="SUPFAM" id="SSF48592">
    <property type="entry name" value="GroEL equatorial domain-like"/>
    <property type="match status" value="1"/>
</dbReference>
<sequence>MAKNMKFKEEASQKILKGVRTLASAVKVTLGPKGRNVAIEKSYGAPVVTKDGVTVAKEIELEDKHENMGAQMIKAAASKTADKAGDGTTTATVLVEAMYSEGLRHTTSGANSTAIKRGIDKATDATIAKLKKLSKPIKDKLEIEQVATISANGDADIGQTIAKAMERVGKDGTITVEEGKGLETILDVVEGMSLDRGYVSPYFVTNRETQECIFEDLYILLYEKKVSSVKEFVPILQSVAETGRPFLIIAEDVEGEALTTLVYNRLTTGLKICAVKAPGFGDRRKAILEDIAILTGGQLIKEELGLKLEKVTLDMLGRAKKAVIGKDSFTLVEGAGDKAKIEEQKALLRSQIKDSESDYDREKLEERLAKLASGVAIIRVGAATEVEMKEKKDRVDDAVHATQAAVEGGILPGGGVSFIRCIPELEQLCNSLTDPDEKAGVNIVIKALSSPLRQIAENAGCEGSVIVQNVAKMSTYEGWDALNDSYCDMLEKGIIDPANVSIFAIQTAASTAAMLLTMEVIIAQEPEEKMPSPAGMPGADY</sequence>
<feature type="binding site" evidence="4">
    <location>
        <begin position="29"/>
        <end position="32"/>
    </location>
    <ligand>
        <name>ATP</name>
        <dbReference type="ChEBI" id="CHEBI:30616"/>
    </ligand>
</feature>
<evidence type="ECO:0000256" key="6">
    <source>
        <dbReference type="RuleBase" id="RU000419"/>
    </source>
</evidence>
<organism evidence="7 8">
    <name type="scientific">Candidatus Rhabdochlamydia oedothoracis</name>
    <dbReference type="NCBI Taxonomy" id="2720720"/>
    <lineage>
        <taxon>Bacteria</taxon>
        <taxon>Pseudomonadati</taxon>
        <taxon>Chlamydiota</taxon>
        <taxon>Chlamydiia</taxon>
        <taxon>Parachlamydiales</taxon>
        <taxon>Candidatus Rhabdochlamydiaceae</taxon>
        <taxon>Candidatus Rhabdochlamydia</taxon>
    </lineage>
</organism>
<comment type="subcellular location">
    <subcellularLocation>
        <location evidence="4">Cytoplasm</location>
    </subcellularLocation>
</comment>
<dbReference type="InterPro" id="IPR027409">
    <property type="entry name" value="GroEL-like_apical_dom_sf"/>
</dbReference>
<dbReference type="Gene3D" id="3.50.7.10">
    <property type="entry name" value="GroEL"/>
    <property type="match status" value="1"/>
</dbReference>
<keyword evidence="3 4" id="KW-0413">Isomerase</keyword>
<dbReference type="CDD" id="cd03344">
    <property type="entry name" value="GroEL"/>
    <property type="match status" value="1"/>
</dbReference>
<dbReference type="NCBIfam" id="NF009487">
    <property type="entry name" value="PRK12849.1"/>
    <property type="match status" value="1"/>
</dbReference>
<dbReference type="EC" id="5.6.1.7" evidence="4"/>
<comment type="similarity">
    <text evidence="1 4 5">Belongs to the chaperonin (HSP60) family.</text>
</comment>
<keyword evidence="8" id="KW-1185">Reference proteome</keyword>
<feature type="binding site" evidence="4">
    <location>
        <position position="50"/>
    </location>
    <ligand>
        <name>ATP</name>
        <dbReference type="ChEBI" id="CHEBI:30616"/>
    </ligand>
</feature>
<dbReference type="InterPro" id="IPR027410">
    <property type="entry name" value="TCP-1-like_intermed_sf"/>
</dbReference>
<comment type="function">
    <text evidence="4 6">Together with its co-chaperonin GroES, plays an essential role in assisting protein folding. The GroEL-GroES system forms a nano-cage that allows encapsulation of the non-native substrate proteins and provides a physical environment optimized to promote and accelerate protein folding.</text>
</comment>
<keyword evidence="4" id="KW-0963">Cytoplasm</keyword>
<dbReference type="NCBIfam" id="NF009488">
    <property type="entry name" value="PRK12850.1"/>
    <property type="match status" value="1"/>
</dbReference>
<dbReference type="InterPro" id="IPR027413">
    <property type="entry name" value="GROEL-like_equatorial_sf"/>
</dbReference>
<dbReference type="NCBIfam" id="NF009489">
    <property type="entry name" value="PRK12851.1"/>
    <property type="match status" value="1"/>
</dbReference>
<dbReference type="HAMAP" id="MF_00600">
    <property type="entry name" value="CH60"/>
    <property type="match status" value="1"/>
</dbReference>
<dbReference type="Gene3D" id="3.30.260.10">
    <property type="entry name" value="TCP-1-like chaperonin intermediate domain"/>
    <property type="match status" value="1"/>
</dbReference>
<dbReference type="PANTHER" id="PTHR45633">
    <property type="entry name" value="60 KDA HEAT SHOCK PROTEIN, MITOCHONDRIAL"/>
    <property type="match status" value="1"/>
</dbReference>
<dbReference type="InterPro" id="IPR001844">
    <property type="entry name" value="Cpn60/GroEL"/>
</dbReference>
<feature type="binding site" evidence="4">
    <location>
        <position position="414"/>
    </location>
    <ligand>
        <name>ATP</name>
        <dbReference type="ChEBI" id="CHEBI:30616"/>
    </ligand>
</feature>
<evidence type="ECO:0000256" key="4">
    <source>
        <dbReference type="HAMAP-Rule" id="MF_00600"/>
    </source>
</evidence>
<dbReference type="Pfam" id="PF00118">
    <property type="entry name" value="Cpn60_TCP1"/>
    <property type="match status" value="1"/>
</dbReference>
<dbReference type="SUPFAM" id="SSF52029">
    <property type="entry name" value="GroEL apical domain-like"/>
    <property type="match status" value="1"/>
</dbReference>
<dbReference type="Gene3D" id="1.10.560.10">
    <property type="entry name" value="GroEL-like equatorial domain"/>
    <property type="match status" value="1"/>
</dbReference>
<feature type="binding site" evidence="4">
    <location>
        <position position="496"/>
    </location>
    <ligand>
        <name>ATP</name>
        <dbReference type="ChEBI" id="CHEBI:30616"/>
    </ligand>
</feature>
<accession>A0ABX8V217</accession>
<evidence type="ECO:0000256" key="3">
    <source>
        <dbReference type="ARBA" id="ARBA00023235"/>
    </source>
</evidence>
<dbReference type="EMBL" id="CP075587">
    <property type="protein sequence ID" value="QYF48547.1"/>
    <property type="molecule type" value="Genomic_DNA"/>
</dbReference>
<dbReference type="PRINTS" id="PR00298">
    <property type="entry name" value="CHAPERONIN60"/>
</dbReference>
<dbReference type="InterPro" id="IPR002423">
    <property type="entry name" value="Cpn60/GroEL/TCP-1"/>
</dbReference>
<dbReference type="RefSeq" id="WP_215216657.1">
    <property type="nucleotide sequence ID" value="NZ_CP075587.1"/>
</dbReference>
<dbReference type="NCBIfam" id="NF000592">
    <property type="entry name" value="PRK00013.1"/>
    <property type="match status" value="1"/>
</dbReference>
<protein>
    <recommendedName>
        <fullName evidence="4">Chaperonin GroEL</fullName>
        <ecNumber evidence="4">5.6.1.7</ecNumber>
    </recommendedName>
    <alternativeName>
        <fullName evidence="4">60 kDa chaperonin</fullName>
    </alternativeName>
    <alternativeName>
        <fullName evidence="4">Chaperonin-60</fullName>
        <shortName evidence="4">Cpn60</shortName>
    </alternativeName>
</protein>
<name>A0ABX8V217_9BACT</name>
<dbReference type="SUPFAM" id="SSF54849">
    <property type="entry name" value="GroEL-intermediate domain like"/>
    <property type="match status" value="1"/>
</dbReference>
<keyword evidence="2 4" id="KW-0143">Chaperone</keyword>
<evidence type="ECO:0000256" key="2">
    <source>
        <dbReference type="ARBA" id="ARBA00023186"/>
    </source>
</evidence>
<evidence type="ECO:0000256" key="1">
    <source>
        <dbReference type="ARBA" id="ARBA00006607"/>
    </source>
</evidence>
<evidence type="ECO:0000313" key="7">
    <source>
        <dbReference type="EMBL" id="QYF48547.1"/>
    </source>
</evidence>
<keyword evidence="4" id="KW-0547">Nucleotide-binding</keyword>
<reference evidence="7 8" key="1">
    <citation type="journal article" date="2022" name="bioRxiv">
        <title>Ecology and evolution of chlamydial symbionts of arthropods.</title>
        <authorList>
            <person name="Halter T."/>
            <person name="Koestlbacher S."/>
            <person name="Collingro A."/>
            <person name="Sixt B.S."/>
            <person name="Toenshoff E.R."/>
            <person name="Hendrickx F."/>
            <person name="Kostanjsek R."/>
            <person name="Horn M."/>
        </authorList>
    </citation>
    <scope>NUCLEOTIDE SEQUENCE [LARGE SCALE GENOMIC DNA]</scope>
    <source>
        <strain evidence="7">W744xW776</strain>
    </source>
</reference>
<proteinExistence type="inferred from homology"/>
<gene>
    <name evidence="4" type="primary">groEL</name>
    <name evidence="4" type="synonym">groL</name>
    <name evidence="7" type="ORF">RHABOEDO_000729</name>
</gene>